<accession>L0HCX0</accession>
<dbReference type="eggNOG" id="arCOG00043">
    <property type="taxonomic scope" value="Archaea"/>
</dbReference>
<reference evidence="2 3" key="2">
    <citation type="journal article" date="2014" name="Genome Announc.">
        <title>Complete Genome Sequence of Methanoregula formicica SMSPT, a Mesophilic Hydrogenotrophic Methanogen Isolated from a Methanogenic Upflow Anaerobic Sludge Blanket Reactor.</title>
        <authorList>
            <person name="Yamamoto K."/>
            <person name="Tamaki H."/>
            <person name="Cadillo-Quiroz H."/>
            <person name="Imachi H."/>
            <person name="Kyrpides N."/>
            <person name="Woyke T."/>
            <person name="Goodwin L."/>
            <person name="Zinder S.H."/>
            <person name="Kamagata Y."/>
            <person name="Liu W.T."/>
        </authorList>
    </citation>
    <scope>NUCLEOTIDE SEQUENCE [LARGE SCALE GENOMIC DNA]</scope>
    <source>
        <strain evidence="3">DSM 22288 / NBRC 105244 / SMSP</strain>
    </source>
</reference>
<gene>
    <name evidence="2" type="ordered locus">Metfor_0805</name>
</gene>
<evidence type="ECO:0000313" key="3">
    <source>
        <dbReference type="Proteomes" id="UP000010824"/>
    </source>
</evidence>
<feature type="domain" description="NAD/GMP synthase" evidence="1">
    <location>
        <begin position="48"/>
        <end position="106"/>
    </location>
</feature>
<dbReference type="Gene3D" id="3.40.50.620">
    <property type="entry name" value="HUPs"/>
    <property type="match status" value="1"/>
</dbReference>
<sequence length="293" mass="31960">MLPLPSGSSAVESCHRDYALIPVGDTTMTVPGKKHDLIENLRNHGPMLISFSGGVDSTLLAALAKDALGEKCRLVLLDSPLIPTAEVEEAKKIAASLGLALDVIPVPLLEDGTFCSNPEDRCYHCRKISATCLRKKAGELGLACIADGVNISDTKEHRPGLRASTEEGIVHPFIETGCTKQDIRDIAREMGLPVWQKPSAACLSSRIPYGDRITPEKLRIIGKAEEFLFARGFSQFRVRLHGTIARIEVHKEDMARILEEKDPVVEYLRSLGIAYITLDLAGYRSGSMDEVLG</sequence>
<dbReference type="STRING" id="593750.Metfor_0805"/>
<dbReference type="GeneID" id="14310118"/>
<dbReference type="PIRSF" id="PIRSF006661">
    <property type="entry name" value="PP-lp_UCP006661"/>
    <property type="match status" value="1"/>
</dbReference>
<dbReference type="SUPFAM" id="SSF52402">
    <property type="entry name" value="Adenine nucleotide alpha hydrolases-like"/>
    <property type="match status" value="1"/>
</dbReference>
<dbReference type="CDD" id="cd01990">
    <property type="entry name" value="LarE-like"/>
    <property type="match status" value="1"/>
</dbReference>
<organism evidence="2 3">
    <name type="scientific">Methanoregula formicica (strain DSM 22288 / NBRC 105244 / SMSP)</name>
    <dbReference type="NCBI Taxonomy" id="593750"/>
    <lineage>
        <taxon>Archaea</taxon>
        <taxon>Methanobacteriati</taxon>
        <taxon>Methanobacteriota</taxon>
        <taxon>Stenosarchaea group</taxon>
        <taxon>Methanomicrobia</taxon>
        <taxon>Methanomicrobiales</taxon>
        <taxon>Methanoregulaceae</taxon>
        <taxon>Methanoregula</taxon>
    </lineage>
</organism>
<dbReference type="GO" id="GO:0006163">
    <property type="term" value="P:purine nucleotide metabolic process"/>
    <property type="evidence" value="ECO:0007669"/>
    <property type="project" value="UniProtKB-ARBA"/>
</dbReference>
<evidence type="ECO:0000259" key="1">
    <source>
        <dbReference type="Pfam" id="PF02540"/>
    </source>
</evidence>
<name>L0HCX0_METFS</name>
<dbReference type="GO" id="GO:0016783">
    <property type="term" value="F:sulfurtransferase activity"/>
    <property type="evidence" value="ECO:0007669"/>
    <property type="project" value="InterPro"/>
</dbReference>
<reference evidence="3" key="1">
    <citation type="submission" date="2011-12" db="EMBL/GenBank/DDBJ databases">
        <title>Complete sequence of Methanoregula formicicum SMSP.</title>
        <authorList>
            <person name="Lucas S."/>
            <person name="Han J."/>
            <person name="Lapidus A."/>
            <person name="Cheng J.-F."/>
            <person name="Goodwin L."/>
            <person name="Pitluck S."/>
            <person name="Peters L."/>
            <person name="Ovchinnikova G."/>
            <person name="Teshima H."/>
            <person name="Detter J.C."/>
            <person name="Han C."/>
            <person name="Tapia R."/>
            <person name="Land M."/>
            <person name="Hauser L."/>
            <person name="Kyrpides N."/>
            <person name="Ivanova N."/>
            <person name="Pagani I."/>
            <person name="Imachi H."/>
            <person name="Tamaki H."/>
            <person name="Sekiguchi Y."/>
            <person name="Kamagata Y."/>
            <person name="Cadillo-Quiroz H."/>
            <person name="Zinder S."/>
            <person name="Liu W.-T."/>
            <person name="Woyke T."/>
        </authorList>
    </citation>
    <scope>NUCLEOTIDE SEQUENCE [LARGE SCALE GENOMIC DNA]</scope>
    <source>
        <strain evidence="3">DSM 22288 / NBRC 105244 / SMSP</strain>
    </source>
</reference>
<dbReference type="HOGENOM" id="CLU_061181_2_0_2"/>
<dbReference type="KEGG" id="mfo:Metfor_0805"/>
<dbReference type="InterPro" id="IPR005232">
    <property type="entry name" value="LarE"/>
</dbReference>
<dbReference type="Proteomes" id="UP000010824">
    <property type="component" value="Chromosome"/>
</dbReference>
<dbReference type="Pfam" id="PF02540">
    <property type="entry name" value="NAD_synthase"/>
    <property type="match status" value="1"/>
</dbReference>
<dbReference type="PANTHER" id="PTHR43169">
    <property type="entry name" value="EXSB FAMILY PROTEIN"/>
    <property type="match status" value="1"/>
</dbReference>
<dbReference type="RefSeq" id="WP_015284829.1">
    <property type="nucleotide sequence ID" value="NC_019943.1"/>
</dbReference>
<evidence type="ECO:0000313" key="2">
    <source>
        <dbReference type="EMBL" id="AGB01865.1"/>
    </source>
</evidence>
<dbReference type="AlphaFoldDB" id="L0HCX0"/>
<dbReference type="InterPro" id="IPR052188">
    <property type="entry name" value="Ni-pincer_cofactor_biosynth"/>
</dbReference>
<dbReference type="InterPro" id="IPR022310">
    <property type="entry name" value="NAD/GMP_synthase"/>
</dbReference>
<proteinExistence type="predicted"/>
<dbReference type="InterPro" id="IPR014729">
    <property type="entry name" value="Rossmann-like_a/b/a_fold"/>
</dbReference>
<dbReference type="PANTHER" id="PTHR43169:SF2">
    <property type="entry name" value="NAD_GMP SYNTHASE DOMAIN-CONTAINING PROTEIN"/>
    <property type="match status" value="1"/>
</dbReference>
<keyword evidence="3" id="KW-1185">Reference proteome</keyword>
<protein>
    <submittedName>
        <fullName evidence="2">TIGR00268 family protein</fullName>
    </submittedName>
</protein>
<dbReference type="InParanoid" id="L0HCX0"/>
<dbReference type="EMBL" id="CP003167">
    <property type="protein sequence ID" value="AGB01865.1"/>
    <property type="molecule type" value="Genomic_DNA"/>
</dbReference>
<dbReference type="NCBIfam" id="TIGR00268">
    <property type="entry name" value="ATP-dependent sacrificial sulfur transferase LarE"/>
    <property type="match status" value="1"/>
</dbReference>